<dbReference type="RefSeq" id="WP_280627112.1">
    <property type="nucleotide sequence ID" value="NZ_CP123511.1"/>
</dbReference>
<protein>
    <recommendedName>
        <fullName evidence="1">Putative tail fiber protein gp53-like C-terminal domain-containing protein</fullName>
    </recommendedName>
</protein>
<proteinExistence type="predicted"/>
<dbReference type="Gene3D" id="2.60.40.3940">
    <property type="match status" value="1"/>
</dbReference>
<evidence type="ECO:0000259" key="1">
    <source>
        <dbReference type="Pfam" id="PF21882"/>
    </source>
</evidence>
<organism evidence="2 3">
    <name type="scientific">Arsenophonus nasoniae</name>
    <name type="common">son-killer infecting Nasonia vitripennis</name>
    <dbReference type="NCBI Taxonomy" id="638"/>
    <lineage>
        <taxon>Bacteria</taxon>
        <taxon>Pseudomonadati</taxon>
        <taxon>Pseudomonadota</taxon>
        <taxon>Gammaproteobacteria</taxon>
        <taxon>Enterobacterales</taxon>
        <taxon>Morganellaceae</taxon>
        <taxon>Arsenophonus</taxon>
    </lineage>
</organism>
<gene>
    <name evidence="2" type="ORF">QE210_20450</name>
</gene>
<dbReference type="Proteomes" id="UP001177595">
    <property type="component" value="Plasmid paPv7"/>
</dbReference>
<evidence type="ECO:0000313" key="2">
    <source>
        <dbReference type="EMBL" id="WGM03855.1"/>
    </source>
</evidence>
<geneLocation type="plasmid" evidence="2 3">
    <name>paPv7</name>
</geneLocation>
<dbReference type="InterPro" id="IPR054075">
    <property type="entry name" value="Gp53-like_C"/>
</dbReference>
<dbReference type="Pfam" id="PF21882">
    <property type="entry name" value="Gp53-like_C"/>
    <property type="match status" value="1"/>
</dbReference>
<keyword evidence="2" id="KW-0614">Plasmid</keyword>
<feature type="domain" description="Putative tail fiber protein gp53-like C-terminal" evidence="1">
    <location>
        <begin position="379"/>
        <end position="445"/>
    </location>
</feature>
<sequence>MKIDRPNIDIQPFAGSSKTEERTAFGSKEITDNLEKNLNADFARGWGIVPVSELPTMQDFNAVGFTISSLVTHLYQNGIAEYAEKQIYNKGAVCLSEGNIYISKTENNAGNPVTDTTQWQSLKDAILAANIVQQLGNATDKVMSQKSVTDALNTKQAKGDYATKKEMNNALSGKQPTGDYATKTELTQGLNTKLNSAAVKQTTGNSTTDVISQKACDDNYAKKDSWETFTAGEINIKSNGNYTSLTLIKGDGNKLLLETAPGDAYFVYRDTKNNNKAVVTIPSNKNGTLALTNNPTDITAPKLVVKSPSTHGYIELIAANGNTWRIGSNNNDQRSYFEKVGKFSIYFPEKAGTLALISDVETRGAKNTANNKNNGYWRCGDTGIIIQAATYKTSGNGTKTFNFPIPFPSQCMSAVASVNGISNDPDYYCFYVRAKNNQYITTYCEGIGMTDINILAMGY</sequence>
<accession>A0AA95GW81</accession>
<dbReference type="EMBL" id="CP123511">
    <property type="protein sequence ID" value="WGM03855.1"/>
    <property type="molecule type" value="Genomic_DNA"/>
</dbReference>
<name>A0AA95GW81_9GAMM</name>
<evidence type="ECO:0000313" key="3">
    <source>
        <dbReference type="Proteomes" id="UP001177595"/>
    </source>
</evidence>
<reference evidence="2" key="1">
    <citation type="submission" date="2023-04" db="EMBL/GenBank/DDBJ databases">
        <title>Genome dynamics across the evolutionary transition to endosymbiosis.</title>
        <authorList>
            <person name="Siozios S."/>
            <person name="Nadal-Jimenez P."/>
            <person name="Azagi T."/>
            <person name="Sprong H."/>
            <person name="Frost C.L."/>
            <person name="Parratt S.R."/>
            <person name="Taylor G."/>
            <person name="Brettell L."/>
            <person name="Lew K.C."/>
            <person name="Croft L."/>
            <person name="King K.C."/>
            <person name="Brockhurst M.A."/>
            <person name="Hypsa V."/>
            <person name="Novakova E."/>
            <person name="Darby A.C."/>
            <person name="Hurst G.D.D."/>
        </authorList>
    </citation>
    <scope>NUCLEOTIDE SEQUENCE</scope>
    <source>
        <strain evidence="2">APv</strain>
        <plasmid evidence="2">paPv7</plasmid>
    </source>
</reference>
<dbReference type="AlphaFoldDB" id="A0AA95GW81"/>